<sequence length="582" mass="64388">MEPSDSAQAAFMAASAESQTLTATDWQACLRTVNQIAHLMAQHLDLGALLQQALVIISEDFKFATLRLLLLNRPAADSLICRAGIGPATLPLAIDALLPTDQGIIGAAIQLRQVVWIDNAPSLSHLAIPIIISEQLEGILYIESQRLVLTDDLTNLAIVADQLGVAIENAYLFDQLQQHLTETQLMFETSHNISSARTVAEVVAAYLNHIAARRRYACTVVLYEFDAQGQFVARTVKGRWSPEHGLSSNHDRQPHERDALDDLLDAGATVTIADVRTDPRVAPGLRRMQEAEQRLAMAFIPLIVRSQRIGLVVLTDSNPHEWSHADLHPYQVTAEHLAIVIDNRRQQRLLYAHGERIAVLDERQRLARDLHDSVTQMIFSITLISQTVTSAWQRDPAEGERRVNRLIELSQLALAEMRSLLTDLHPIERDHPQVVGYVQPTLPATPDQPSKLLQRLHKYATEVIGDPLQVSFDTTHYAQQSAVYEDALYRIIQEALNNVSKHAQASHVAVTLRVHGNRLILSIEDDGIGFDQSSQPASQGLGLYSMRKRVAACGGTLTITLGAAAGTMVQAIFPREMSHVRS</sequence>
<protein>
    <recommendedName>
        <fullName evidence="4">Histidine kinase domain-containing protein</fullName>
    </recommendedName>
</protein>
<keyword evidence="6" id="KW-1185">Reference proteome</keyword>
<dbReference type="Pfam" id="PF07730">
    <property type="entry name" value="HisKA_3"/>
    <property type="match status" value="1"/>
</dbReference>
<dbReference type="CDD" id="cd16917">
    <property type="entry name" value="HATPase_UhpB-NarQ-NarX-like"/>
    <property type="match status" value="1"/>
</dbReference>
<evidence type="ECO:0000313" key="5">
    <source>
        <dbReference type="EMBL" id="GAA5528124.1"/>
    </source>
</evidence>
<dbReference type="SUPFAM" id="SSF55781">
    <property type="entry name" value="GAF domain-like"/>
    <property type="match status" value="2"/>
</dbReference>
<evidence type="ECO:0000259" key="4">
    <source>
        <dbReference type="PROSITE" id="PS50109"/>
    </source>
</evidence>
<keyword evidence="1" id="KW-0808">Transferase</keyword>
<dbReference type="EMBL" id="BAABRU010000006">
    <property type="protein sequence ID" value="GAA5528124.1"/>
    <property type="molecule type" value="Genomic_DNA"/>
</dbReference>
<keyword evidence="2" id="KW-0418">Kinase</keyword>
<feature type="domain" description="Histidine kinase" evidence="4">
    <location>
        <begin position="365"/>
        <end position="577"/>
    </location>
</feature>
<dbReference type="SUPFAM" id="SSF55874">
    <property type="entry name" value="ATPase domain of HSP90 chaperone/DNA topoisomerase II/histidine kinase"/>
    <property type="match status" value="1"/>
</dbReference>
<name>A0ABP9WYI8_9CHLR</name>
<dbReference type="Gene3D" id="3.30.565.10">
    <property type="entry name" value="Histidine kinase-like ATPase, C-terminal domain"/>
    <property type="match status" value="1"/>
</dbReference>
<organism evidence="5 6">
    <name type="scientific">Herpetosiphon gulosus</name>
    <dbReference type="NCBI Taxonomy" id="1973496"/>
    <lineage>
        <taxon>Bacteria</taxon>
        <taxon>Bacillati</taxon>
        <taxon>Chloroflexota</taxon>
        <taxon>Chloroflexia</taxon>
        <taxon>Herpetosiphonales</taxon>
        <taxon>Herpetosiphonaceae</taxon>
        <taxon>Herpetosiphon</taxon>
    </lineage>
</organism>
<dbReference type="SMART" id="SM00065">
    <property type="entry name" value="GAF"/>
    <property type="match status" value="2"/>
</dbReference>
<reference evidence="5 6" key="1">
    <citation type="submission" date="2024-02" db="EMBL/GenBank/DDBJ databases">
        <title>Herpetosiphon gulosus NBRC 112829.</title>
        <authorList>
            <person name="Ichikawa N."/>
            <person name="Katano-Makiyama Y."/>
            <person name="Hidaka K."/>
        </authorList>
    </citation>
    <scope>NUCLEOTIDE SEQUENCE [LARGE SCALE GENOMIC DNA]</scope>
    <source>
        <strain evidence="5 6">NBRC 112829</strain>
    </source>
</reference>
<dbReference type="Gene3D" id="3.30.450.40">
    <property type="match status" value="2"/>
</dbReference>
<keyword evidence="3" id="KW-0902">Two-component regulatory system</keyword>
<proteinExistence type="predicted"/>
<dbReference type="Proteomes" id="UP001428290">
    <property type="component" value="Unassembled WGS sequence"/>
</dbReference>
<dbReference type="Gene3D" id="1.20.5.1930">
    <property type="match status" value="1"/>
</dbReference>
<dbReference type="RefSeq" id="WP_345721734.1">
    <property type="nucleotide sequence ID" value="NZ_BAABRU010000006.1"/>
</dbReference>
<dbReference type="Pfam" id="PF01590">
    <property type="entry name" value="GAF"/>
    <property type="match status" value="1"/>
</dbReference>
<evidence type="ECO:0000256" key="1">
    <source>
        <dbReference type="ARBA" id="ARBA00022679"/>
    </source>
</evidence>
<comment type="caution">
    <text evidence="5">The sequence shown here is derived from an EMBL/GenBank/DDBJ whole genome shotgun (WGS) entry which is preliminary data.</text>
</comment>
<dbReference type="Pfam" id="PF02518">
    <property type="entry name" value="HATPase_c"/>
    <property type="match status" value="1"/>
</dbReference>
<evidence type="ECO:0000256" key="2">
    <source>
        <dbReference type="ARBA" id="ARBA00022777"/>
    </source>
</evidence>
<dbReference type="PANTHER" id="PTHR24421">
    <property type="entry name" value="NITRATE/NITRITE SENSOR PROTEIN NARX-RELATED"/>
    <property type="match status" value="1"/>
</dbReference>
<dbReference type="InterPro" id="IPR050482">
    <property type="entry name" value="Sensor_HK_TwoCompSys"/>
</dbReference>
<dbReference type="PANTHER" id="PTHR24421:SF61">
    <property type="entry name" value="OXYGEN SENSOR HISTIDINE KINASE NREB"/>
    <property type="match status" value="1"/>
</dbReference>
<gene>
    <name evidence="5" type="ORF">Hgul01_01921</name>
</gene>
<dbReference type="PROSITE" id="PS50109">
    <property type="entry name" value="HIS_KIN"/>
    <property type="match status" value="1"/>
</dbReference>
<dbReference type="InterPro" id="IPR011712">
    <property type="entry name" value="Sig_transdc_His_kin_sub3_dim/P"/>
</dbReference>
<accession>A0ABP9WYI8</accession>
<dbReference type="InterPro" id="IPR003018">
    <property type="entry name" value="GAF"/>
</dbReference>
<dbReference type="InterPro" id="IPR036890">
    <property type="entry name" value="HATPase_C_sf"/>
</dbReference>
<evidence type="ECO:0000256" key="3">
    <source>
        <dbReference type="ARBA" id="ARBA00023012"/>
    </source>
</evidence>
<dbReference type="InterPro" id="IPR003594">
    <property type="entry name" value="HATPase_dom"/>
</dbReference>
<dbReference type="SMART" id="SM00387">
    <property type="entry name" value="HATPase_c"/>
    <property type="match status" value="1"/>
</dbReference>
<dbReference type="InterPro" id="IPR029016">
    <property type="entry name" value="GAF-like_dom_sf"/>
</dbReference>
<dbReference type="InterPro" id="IPR005467">
    <property type="entry name" value="His_kinase_dom"/>
</dbReference>
<evidence type="ECO:0000313" key="6">
    <source>
        <dbReference type="Proteomes" id="UP001428290"/>
    </source>
</evidence>